<dbReference type="Pfam" id="PF18042">
    <property type="entry name" value="ORF_12_N"/>
    <property type="match status" value="1"/>
</dbReference>
<gene>
    <name evidence="4" type="ORF">AFM11_15960</name>
    <name evidence="5" type="ORF">AWC31_16535</name>
</gene>
<dbReference type="SUPFAM" id="SSF56601">
    <property type="entry name" value="beta-lactamase/transpeptidase-like"/>
    <property type="match status" value="1"/>
</dbReference>
<dbReference type="Pfam" id="PF13354">
    <property type="entry name" value="Beta-lactamase2"/>
    <property type="match status" value="1"/>
</dbReference>
<comment type="caution">
    <text evidence="4">The sequence shown here is derived from an EMBL/GenBank/DDBJ whole genome shotgun (WGS) entry which is preliminary data.</text>
</comment>
<feature type="signal peptide" evidence="1">
    <location>
        <begin position="1"/>
        <end position="22"/>
    </location>
</feature>
<name>A0A132PM56_9MYCO</name>
<feature type="chain" id="PRO_5007453398" evidence="1">
    <location>
        <begin position="23"/>
        <end position="435"/>
    </location>
</feature>
<accession>A0A132PM56</accession>
<evidence type="ECO:0000259" key="3">
    <source>
        <dbReference type="Pfam" id="PF18042"/>
    </source>
</evidence>
<dbReference type="AlphaFoldDB" id="A0A132PM56"/>
<dbReference type="PANTHER" id="PTHR35333">
    <property type="entry name" value="BETA-LACTAMASE"/>
    <property type="match status" value="1"/>
</dbReference>
<dbReference type="InterPro" id="IPR045155">
    <property type="entry name" value="Beta-lactam_cat"/>
</dbReference>
<evidence type="ECO:0000313" key="5">
    <source>
        <dbReference type="EMBL" id="ORX18163.1"/>
    </source>
</evidence>
<dbReference type="EMBL" id="LQQA01000006">
    <property type="protein sequence ID" value="ORX18163.1"/>
    <property type="molecule type" value="Genomic_DNA"/>
</dbReference>
<evidence type="ECO:0000313" key="6">
    <source>
        <dbReference type="Proteomes" id="UP000070612"/>
    </source>
</evidence>
<dbReference type="PATRIC" id="fig|59750.3.peg.7317"/>
<dbReference type="GO" id="GO:0008800">
    <property type="term" value="F:beta-lactamase activity"/>
    <property type="evidence" value="ECO:0007669"/>
    <property type="project" value="InterPro"/>
</dbReference>
<dbReference type="GO" id="GO:0030655">
    <property type="term" value="P:beta-lactam antibiotic catabolic process"/>
    <property type="evidence" value="ECO:0007669"/>
    <property type="project" value="InterPro"/>
</dbReference>
<keyword evidence="5" id="KW-0378">Hydrolase</keyword>
<dbReference type="EMBL" id="LGTW01000009">
    <property type="protein sequence ID" value="KWX23383.1"/>
    <property type="molecule type" value="Genomic_DNA"/>
</dbReference>
<dbReference type="STRING" id="59750.AWC31_16535"/>
<evidence type="ECO:0000313" key="7">
    <source>
        <dbReference type="Proteomes" id="UP000193964"/>
    </source>
</evidence>
<dbReference type="GO" id="GO:0046677">
    <property type="term" value="P:response to antibiotic"/>
    <property type="evidence" value="ECO:0007669"/>
    <property type="project" value="InterPro"/>
</dbReference>
<evidence type="ECO:0000256" key="1">
    <source>
        <dbReference type="SAM" id="SignalP"/>
    </source>
</evidence>
<organism evidence="4 6">
    <name type="scientific">Mycolicibacterium wolinskyi</name>
    <dbReference type="NCBI Taxonomy" id="59750"/>
    <lineage>
        <taxon>Bacteria</taxon>
        <taxon>Bacillati</taxon>
        <taxon>Actinomycetota</taxon>
        <taxon>Actinomycetes</taxon>
        <taxon>Mycobacteriales</taxon>
        <taxon>Mycobacteriaceae</taxon>
        <taxon>Mycolicibacterium</taxon>
    </lineage>
</organism>
<feature type="domain" description="Beta-lactamase class A catalytic" evidence="2">
    <location>
        <begin position="163"/>
        <end position="305"/>
    </location>
</feature>
<evidence type="ECO:0000313" key="4">
    <source>
        <dbReference type="EMBL" id="KWX23383.1"/>
    </source>
</evidence>
<dbReference type="Gene3D" id="1.10.8.620">
    <property type="entry name" value="ORF12 helical bundle domain-like"/>
    <property type="match status" value="1"/>
</dbReference>
<keyword evidence="1" id="KW-0732">Signal</keyword>
<dbReference type="PANTHER" id="PTHR35333:SF5">
    <property type="entry name" value="CONSERVED LIPOPROTEIN LPQF-RELATED"/>
    <property type="match status" value="1"/>
</dbReference>
<proteinExistence type="predicted"/>
<evidence type="ECO:0000259" key="2">
    <source>
        <dbReference type="Pfam" id="PF13354"/>
    </source>
</evidence>
<dbReference type="InterPro" id="IPR000871">
    <property type="entry name" value="Beta-lactam_class-A"/>
</dbReference>
<dbReference type="InterPro" id="IPR012338">
    <property type="entry name" value="Beta-lactam/transpept-like"/>
</dbReference>
<reference evidence="4 6" key="1">
    <citation type="submission" date="2015-07" db="EMBL/GenBank/DDBJ databases">
        <title>A draft genome sequence of Mycobacterium wolinskyi.</title>
        <authorList>
            <person name="de Man T.J."/>
            <person name="Perry K.A."/>
            <person name="Coulliette A.D."/>
            <person name="Jensen B."/>
            <person name="Toney N.C."/>
            <person name="Limbago B.M."/>
            <person name="Noble-Wang J."/>
        </authorList>
    </citation>
    <scope>NUCLEOTIDE SEQUENCE [LARGE SCALE GENOMIC DNA]</scope>
    <source>
        <strain evidence="4 6">CDC_01</strain>
    </source>
</reference>
<feature type="domain" description="ORF 12 gene product N-terminal" evidence="3">
    <location>
        <begin position="33"/>
        <end position="120"/>
    </location>
</feature>
<dbReference type="Gene3D" id="3.40.710.10">
    <property type="entry name" value="DD-peptidase/beta-lactamase superfamily"/>
    <property type="match status" value="1"/>
</dbReference>
<reference evidence="5 7" key="2">
    <citation type="submission" date="2016-01" db="EMBL/GenBank/DDBJ databases">
        <title>The new phylogeny of the genus Mycobacterium.</title>
        <authorList>
            <person name="Tarcisio F."/>
            <person name="Conor M."/>
            <person name="Antonella G."/>
            <person name="Elisabetta G."/>
            <person name="Giulia F.S."/>
            <person name="Sara T."/>
            <person name="Anna F."/>
            <person name="Clotilde B."/>
            <person name="Roberto B."/>
            <person name="Veronica D.S."/>
            <person name="Fabio R."/>
            <person name="Monica P."/>
            <person name="Olivier J."/>
            <person name="Enrico T."/>
            <person name="Nicola S."/>
        </authorList>
    </citation>
    <scope>NUCLEOTIDE SEQUENCE [LARGE SCALE GENOMIC DNA]</scope>
    <source>
        <strain evidence="5 7">ATCC 700010</strain>
    </source>
</reference>
<dbReference type="Proteomes" id="UP000193964">
    <property type="component" value="Unassembled WGS sequence"/>
</dbReference>
<protein>
    <submittedName>
        <fullName evidence="4">Beta-lactamase</fullName>
    </submittedName>
    <submittedName>
        <fullName evidence="5">Serine hydrolase</fullName>
    </submittedName>
</protein>
<dbReference type="InterPro" id="IPR040846">
    <property type="entry name" value="ORF_12_N"/>
</dbReference>
<keyword evidence="6" id="KW-1185">Reference proteome</keyword>
<dbReference type="Proteomes" id="UP000070612">
    <property type="component" value="Unassembled WGS sequence"/>
</dbReference>
<sequence length="435" mass="46823">MATIVAVAATLACGCSHSVAPAAEVSYGAHIDTKTPPGLRAKQTMDMLNSDWPIGPIGVRTLAAPEAVDEVGTKMDSIWWDRPFRVTSVDIGAGQATLHVLTSYNVAQDIELRTDDLGMVDRFEVNTVHPTIDKWSDIDEEIAKTGAKYSYQVSKVTDGKCETVAGTNTDLSLPLASIFKLYVLLAVSDAIKANTLSWDDKLTITKDGKALGSAGLDKLPPGAQITVRTAAQQMISASDNMATDLLIARMGTGAVERALVTAGHHDPASMTPFPTMHEVFSVGWGEPNLREQWKNASPEDRVRLFKQTNSRPYQPDPNRTHTPASNDGLEWFGSAADICRVHAALQKSAVGEAAPVKQILSALPGIDLDPAKWHYIGAKGGNLPGDLTFSWYAVDHTGQPWVVSFQLNWPQFRSPTAAGWLLSIAKRAFALAPVG</sequence>